<dbReference type="Pfam" id="PF05130">
    <property type="entry name" value="FlgN"/>
    <property type="match status" value="1"/>
</dbReference>
<sequence>MGDLAREVDALHACLVEERMALDQANSDALQNATRSKGHLLDRIDRLDTERRQLSQAGGIDSANDARWAHTFERIRECRLINETNGRIVSQRIGHVRQALALISGDSTGGTAATYGPRGTTQVRLRSGTLAQA</sequence>
<name>A0A0F3KYN3_9GAMM</name>
<proteinExistence type="inferred from homology"/>
<accession>A0A0F3KYN3</accession>
<comment type="caution">
    <text evidence="4">The sequence shown here is derived from an EMBL/GenBank/DDBJ whole genome shotgun (WGS) entry which is preliminary data.</text>
</comment>
<evidence type="ECO:0008006" key="6">
    <source>
        <dbReference type="Google" id="ProtNLM"/>
    </source>
</evidence>
<reference evidence="4 5" key="1">
    <citation type="submission" date="2015-03" db="EMBL/GenBank/DDBJ databases">
        <title>Draft genome sequence of Luteibacter yeojuensis strain SU11.</title>
        <authorList>
            <person name="Sulaiman J."/>
            <person name="Priya K."/>
            <person name="Chan K.-G."/>
        </authorList>
    </citation>
    <scope>NUCLEOTIDE SEQUENCE [LARGE SCALE GENOMIC DNA]</scope>
    <source>
        <strain evidence="4 5">SU11</strain>
    </source>
</reference>
<keyword evidence="5" id="KW-1185">Reference proteome</keyword>
<dbReference type="AlphaFoldDB" id="A0A0F3KYN3"/>
<keyword evidence="3" id="KW-1005">Bacterial flagellum biogenesis</keyword>
<dbReference type="EMBL" id="JZRB01000010">
    <property type="protein sequence ID" value="KJV36333.1"/>
    <property type="molecule type" value="Genomic_DNA"/>
</dbReference>
<organism evidence="4 5">
    <name type="scientific">Luteibacter yeojuensis</name>
    <dbReference type="NCBI Taxonomy" id="345309"/>
    <lineage>
        <taxon>Bacteria</taxon>
        <taxon>Pseudomonadati</taxon>
        <taxon>Pseudomonadota</taxon>
        <taxon>Gammaproteobacteria</taxon>
        <taxon>Lysobacterales</taxon>
        <taxon>Rhodanobacteraceae</taxon>
        <taxon>Luteibacter</taxon>
    </lineage>
</organism>
<comment type="function">
    <text evidence="1">Required for the efficient initiation of filament assembly.</text>
</comment>
<gene>
    <name evidence="4" type="ORF">VI08_05315</name>
</gene>
<evidence type="ECO:0000313" key="5">
    <source>
        <dbReference type="Proteomes" id="UP000033651"/>
    </source>
</evidence>
<evidence type="ECO:0000313" key="4">
    <source>
        <dbReference type="EMBL" id="KJV36333.1"/>
    </source>
</evidence>
<protein>
    <recommendedName>
        <fullName evidence="6">Flagella synthesis protein FlgN</fullName>
    </recommendedName>
</protein>
<dbReference type="InterPro" id="IPR007809">
    <property type="entry name" value="FlgN-like"/>
</dbReference>
<dbReference type="PATRIC" id="fig|345309.4.peg.204"/>
<dbReference type="GO" id="GO:0044780">
    <property type="term" value="P:bacterial-type flagellum assembly"/>
    <property type="evidence" value="ECO:0007669"/>
    <property type="project" value="InterPro"/>
</dbReference>
<evidence type="ECO:0000256" key="2">
    <source>
        <dbReference type="ARBA" id="ARBA00007703"/>
    </source>
</evidence>
<dbReference type="Proteomes" id="UP000033651">
    <property type="component" value="Unassembled WGS sequence"/>
</dbReference>
<evidence type="ECO:0000256" key="3">
    <source>
        <dbReference type="ARBA" id="ARBA00022795"/>
    </source>
</evidence>
<dbReference type="InterPro" id="IPR036679">
    <property type="entry name" value="FlgN-like_sf"/>
</dbReference>
<comment type="similarity">
    <text evidence="2">Belongs to the FlgN family.</text>
</comment>
<dbReference type="SUPFAM" id="SSF140566">
    <property type="entry name" value="FlgN-like"/>
    <property type="match status" value="1"/>
</dbReference>
<evidence type="ECO:0000256" key="1">
    <source>
        <dbReference type="ARBA" id="ARBA00002397"/>
    </source>
</evidence>
<dbReference type="Gene3D" id="1.20.58.300">
    <property type="entry name" value="FlgN-like"/>
    <property type="match status" value="1"/>
</dbReference>